<dbReference type="Proteomes" id="UP000076603">
    <property type="component" value="Unassembled WGS sequence"/>
</dbReference>
<organism evidence="1 2">
    <name type="scientific">Clostridium magnum DSM 2767</name>
    <dbReference type="NCBI Taxonomy" id="1121326"/>
    <lineage>
        <taxon>Bacteria</taxon>
        <taxon>Bacillati</taxon>
        <taxon>Bacillota</taxon>
        <taxon>Clostridia</taxon>
        <taxon>Eubacteriales</taxon>
        <taxon>Clostridiaceae</taxon>
        <taxon>Clostridium</taxon>
    </lineage>
</organism>
<accession>A0A162R9G1</accession>
<dbReference type="PATRIC" id="fig|1121326.3.peg.5145"/>
<evidence type="ECO:0000313" key="2">
    <source>
        <dbReference type="Proteomes" id="UP000076603"/>
    </source>
</evidence>
<sequence>MKISSNYYDYYNQIYQLNSLSNTQINSDFQIDNDNSSLSEDKTKAINFIQTRNYIPDENVDIANLNYSGTMVANSLRMQSVDTSEMSESIEKLNTDLDSLKTTDIDSMSADEAKELLIQLQIDMSSIKSLEGEANDISDIDSISESDIKDMLKNIQENANNMAAPPQNTKEFNVFSKIDENMESLKDVDIDSISVDDAKELLTQLQTDMAPIKNPYGGSSSSQKMDIDSMTESDVKDMLKKIQEYANKMTIQTEDDELSDTYNKVKEDIDTIRTADIDNMSADEVKSVLTQLKNDTESISSEEGQADDIYSIDIDSMSESDIKDILKKIQQQANDIPMMGRFYPSQMPNHIEKKENYTSTIDSDINA</sequence>
<comment type="caution">
    <text evidence="1">The sequence shown here is derived from an EMBL/GenBank/DDBJ whole genome shotgun (WGS) entry which is preliminary data.</text>
</comment>
<dbReference type="RefSeq" id="WP_066628721.1">
    <property type="nucleotide sequence ID" value="NZ_FQXL01000007.1"/>
</dbReference>
<proteinExistence type="predicted"/>
<gene>
    <name evidence="1" type="ORF">CLMAG_50900</name>
</gene>
<dbReference type="STRING" id="1121326.CLMAG_50900"/>
<name>A0A162R9G1_9CLOT</name>
<evidence type="ECO:0000313" key="1">
    <source>
        <dbReference type="EMBL" id="KZL89590.1"/>
    </source>
</evidence>
<dbReference type="EMBL" id="LWAE01000008">
    <property type="protein sequence ID" value="KZL89590.1"/>
    <property type="molecule type" value="Genomic_DNA"/>
</dbReference>
<protein>
    <submittedName>
        <fullName evidence="1">Uncharacterized protein</fullName>
    </submittedName>
</protein>
<dbReference type="AlphaFoldDB" id="A0A162R9G1"/>
<keyword evidence="2" id="KW-1185">Reference proteome</keyword>
<reference evidence="1 2" key="1">
    <citation type="submission" date="2016-04" db="EMBL/GenBank/DDBJ databases">
        <title>Genome sequence of Clostridium magnum DSM 2767.</title>
        <authorList>
            <person name="Poehlein A."/>
            <person name="Uhlig R."/>
            <person name="Fischer R."/>
            <person name="Bahl H."/>
            <person name="Daniel R."/>
        </authorList>
    </citation>
    <scope>NUCLEOTIDE SEQUENCE [LARGE SCALE GENOMIC DNA]</scope>
    <source>
        <strain evidence="1 2">DSM 2767</strain>
    </source>
</reference>